<evidence type="ECO:0000256" key="10">
    <source>
        <dbReference type="SAM" id="Coils"/>
    </source>
</evidence>
<evidence type="ECO:0000313" key="12">
    <source>
        <dbReference type="EMBL" id="KHJ96504.1"/>
    </source>
</evidence>
<evidence type="ECO:0000313" key="13">
    <source>
        <dbReference type="Proteomes" id="UP000053660"/>
    </source>
</evidence>
<sequence length="333" mass="36746">MQEKLSLKTSMLKLKLKPDYDGAATALERASVCYRNAGDPKKAAKSLLDAAGYYEQLGNIFHAAKAREGAAMLLRDAGDSAAAYPLFEKAIDQYAESGSLDTAAMTVDKAAKVIVQQEPEQAIKLYEKGLALVQQSDRSKMAGEFLSQITRLNLRLERYNEAAKAIRDEIEKYVEVKEPGRVGQLTIALVLVQLAKGDSVAAAKCYQWVLEQCAEFEFTDDARACRQLIGGWEGGDDEQFQNILKDGVLRSMDNEVPDSVVGAVLGPKARTLQEIQLYSGCKVQVFKRDARPDLPVGTRLISLAGDEKSMRMCRSMIERVVNEAQDRKTVIRA</sequence>
<dbReference type="OrthoDB" id="26569at2759"/>
<dbReference type="PANTHER" id="PTHR13768:SF2">
    <property type="entry name" value="GAMMA-SOLUBLE NSF ATTACHMENT PROTEIN"/>
    <property type="match status" value="1"/>
</dbReference>
<accession>A0A0B1TGW8</accession>
<dbReference type="EMBL" id="KN549650">
    <property type="protein sequence ID" value="KHJ96504.1"/>
    <property type="molecule type" value="Genomic_DNA"/>
</dbReference>
<dbReference type="AlphaFoldDB" id="A0A0B1TGW8"/>
<dbReference type="InterPro" id="IPR004088">
    <property type="entry name" value="KH_dom_type_1"/>
</dbReference>
<comment type="similarity">
    <text evidence="2">Belongs to the SNAP family.</text>
</comment>
<evidence type="ECO:0000256" key="2">
    <source>
        <dbReference type="ARBA" id="ARBA00010050"/>
    </source>
</evidence>
<evidence type="ECO:0000256" key="5">
    <source>
        <dbReference type="ARBA" id="ARBA00022927"/>
    </source>
</evidence>
<dbReference type="GO" id="GO:0019905">
    <property type="term" value="F:syntaxin binding"/>
    <property type="evidence" value="ECO:0007669"/>
    <property type="project" value="TreeGrafter"/>
</dbReference>
<protein>
    <recommendedName>
        <fullName evidence="7">Gamma-soluble NSF attachment protein</fullName>
    </recommendedName>
    <alternativeName>
        <fullName evidence="8">N-ethylmaleimide-sensitive factor attachment protein gamma</fullName>
    </alternativeName>
</protein>
<gene>
    <name evidence="12" type="ORF">OESDEN_03528</name>
</gene>
<keyword evidence="5" id="KW-0653">Protein transport</keyword>
<dbReference type="Proteomes" id="UP000053660">
    <property type="component" value="Unassembled WGS sequence"/>
</dbReference>
<dbReference type="Gene3D" id="1.25.40.10">
    <property type="entry name" value="Tetratricopeptide repeat domain"/>
    <property type="match status" value="1"/>
</dbReference>
<dbReference type="SUPFAM" id="SSF48452">
    <property type="entry name" value="TPR-like"/>
    <property type="match status" value="1"/>
</dbReference>
<dbReference type="GO" id="GO:0005483">
    <property type="term" value="F:soluble NSF attachment protein activity"/>
    <property type="evidence" value="ECO:0007669"/>
    <property type="project" value="TreeGrafter"/>
</dbReference>
<keyword evidence="4" id="KW-0931">ER-Golgi transport</keyword>
<dbReference type="GO" id="GO:0016192">
    <property type="term" value="P:vesicle-mediated transport"/>
    <property type="evidence" value="ECO:0007669"/>
    <property type="project" value="UniProtKB-KW"/>
</dbReference>
<keyword evidence="9" id="KW-0694">RNA-binding</keyword>
<dbReference type="SUPFAM" id="SSF54791">
    <property type="entry name" value="Eukaryotic type KH-domain (KH-domain type I)"/>
    <property type="match status" value="1"/>
</dbReference>
<evidence type="ECO:0000256" key="6">
    <source>
        <dbReference type="ARBA" id="ARBA00023136"/>
    </source>
</evidence>
<keyword evidence="6" id="KW-0472">Membrane</keyword>
<dbReference type="PROSITE" id="PS50084">
    <property type="entry name" value="KH_TYPE_1"/>
    <property type="match status" value="1"/>
</dbReference>
<organism evidence="12 13">
    <name type="scientific">Oesophagostomum dentatum</name>
    <name type="common">Nodular worm</name>
    <dbReference type="NCBI Taxonomy" id="61180"/>
    <lineage>
        <taxon>Eukaryota</taxon>
        <taxon>Metazoa</taxon>
        <taxon>Ecdysozoa</taxon>
        <taxon>Nematoda</taxon>
        <taxon>Chromadorea</taxon>
        <taxon>Rhabditida</taxon>
        <taxon>Rhabditina</taxon>
        <taxon>Rhabditomorpha</taxon>
        <taxon>Strongyloidea</taxon>
        <taxon>Strongylidae</taxon>
        <taxon>Oesophagostomum</taxon>
    </lineage>
</organism>
<evidence type="ECO:0000256" key="1">
    <source>
        <dbReference type="ARBA" id="ARBA00004170"/>
    </source>
</evidence>
<reference evidence="12 13" key="1">
    <citation type="submission" date="2014-03" db="EMBL/GenBank/DDBJ databases">
        <title>Draft genome of the hookworm Oesophagostomum dentatum.</title>
        <authorList>
            <person name="Mitreva M."/>
        </authorList>
    </citation>
    <scope>NUCLEOTIDE SEQUENCE [LARGE SCALE GENOMIC DNA]</scope>
    <source>
        <strain evidence="12 13">OD-Hann</strain>
    </source>
</reference>
<evidence type="ECO:0000256" key="3">
    <source>
        <dbReference type="ARBA" id="ARBA00022448"/>
    </source>
</evidence>
<dbReference type="Pfam" id="PF14938">
    <property type="entry name" value="SNAP"/>
    <property type="match status" value="1"/>
</dbReference>
<evidence type="ECO:0000256" key="8">
    <source>
        <dbReference type="ARBA" id="ARBA00042485"/>
    </source>
</evidence>
<evidence type="ECO:0000256" key="7">
    <source>
        <dbReference type="ARBA" id="ARBA00040047"/>
    </source>
</evidence>
<evidence type="ECO:0000259" key="11">
    <source>
        <dbReference type="SMART" id="SM00322"/>
    </source>
</evidence>
<dbReference type="GO" id="GO:0005774">
    <property type="term" value="C:vacuolar membrane"/>
    <property type="evidence" value="ECO:0007669"/>
    <property type="project" value="TreeGrafter"/>
</dbReference>
<dbReference type="InterPro" id="IPR011990">
    <property type="entry name" value="TPR-like_helical_dom_sf"/>
</dbReference>
<feature type="domain" description="K Homology" evidence="11">
    <location>
        <begin position="248"/>
        <end position="322"/>
    </location>
</feature>
<dbReference type="PANTHER" id="PTHR13768">
    <property type="entry name" value="SOLUBLE NSF ATTACHMENT PROTEIN SNAP"/>
    <property type="match status" value="1"/>
</dbReference>
<evidence type="ECO:0000256" key="9">
    <source>
        <dbReference type="PROSITE-ProRule" id="PRU00117"/>
    </source>
</evidence>
<evidence type="ECO:0000256" key="4">
    <source>
        <dbReference type="ARBA" id="ARBA00022892"/>
    </source>
</evidence>
<keyword evidence="3" id="KW-0813">Transport</keyword>
<dbReference type="Pfam" id="PF00013">
    <property type="entry name" value="KH_1"/>
    <property type="match status" value="1"/>
</dbReference>
<dbReference type="InterPro" id="IPR036612">
    <property type="entry name" value="KH_dom_type_1_sf"/>
</dbReference>
<dbReference type="GO" id="GO:0003723">
    <property type="term" value="F:RNA binding"/>
    <property type="evidence" value="ECO:0007669"/>
    <property type="project" value="UniProtKB-UniRule"/>
</dbReference>
<dbReference type="InterPro" id="IPR000744">
    <property type="entry name" value="NSF_attach"/>
</dbReference>
<dbReference type="GO" id="GO:0031201">
    <property type="term" value="C:SNARE complex"/>
    <property type="evidence" value="ECO:0007669"/>
    <property type="project" value="TreeGrafter"/>
</dbReference>
<comment type="subcellular location">
    <subcellularLocation>
        <location evidence="1">Membrane</location>
        <topology evidence="1">Peripheral membrane protein</topology>
    </subcellularLocation>
</comment>
<keyword evidence="13" id="KW-1185">Reference proteome</keyword>
<dbReference type="GO" id="GO:0006886">
    <property type="term" value="P:intracellular protein transport"/>
    <property type="evidence" value="ECO:0007669"/>
    <property type="project" value="InterPro"/>
</dbReference>
<proteinExistence type="inferred from homology"/>
<keyword evidence="10" id="KW-0175">Coiled coil</keyword>
<dbReference type="SMART" id="SM00322">
    <property type="entry name" value="KH"/>
    <property type="match status" value="1"/>
</dbReference>
<name>A0A0B1TGW8_OESDE</name>
<dbReference type="InterPro" id="IPR004087">
    <property type="entry name" value="KH_dom"/>
</dbReference>
<dbReference type="Gene3D" id="3.30.1370.10">
    <property type="entry name" value="K Homology domain, type 1"/>
    <property type="match status" value="1"/>
</dbReference>
<feature type="coiled-coil region" evidence="10">
    <location>
        <begin position="149"/>
        <end position="176"/>
    </location>
</feature>